<proteinExistence type="inferred from homology"/>
<comment type="similarity">
    <text evidence="1">Belongs to the TRAPP small subunits family. BET3 subfamily.</text>
</comment>
<dbReference type="HOGENOM" id="CLU_076409_0_1_1"/>
<keyword evidence="4" id="KW-1185">Reference proteome</keyword>
<dbReference type="STRING" id="5601.A0A0D2EA00"/>
<dbReference type="Pfam" id="PF04051">
    <property type="entry name" value="TRAPP"/>
    <property type="match status" value="1"/>
</dbReference>
<feature type="compositionally biased region" description="Low complexity" evidence="2">
    <location>
        <begin position="71"/>
        <end position="99"/>
    </location>
</feature>
<reference evidence="3 4" key="1">
    <citation type="submission" date="2015-01" db="EMBL/GenBank/DDBJ databases">
        <title>The Genome Sequence of Capronia semiimmersa CBS27337.</title>
        <authorList>
            <consortium name="The Broad Institute Genomics Platform"/>
            <person name="Cuomo C."/>
            <person name="de Hoog S."/>
            <person name="Gorbushina A."/>
            <person name="Stielow B."/>
            <person name="Teixiera M."/>
            <person name="Abouelleil A."/>
            <person name="Chapman S.B."/>
            <person name="Priest M."/>
            <person name="Young S.K."/>
            <person name="Wortman J."/>
            <person name="Nusbaum C."/>
            <person name="Birren B."/>
        </authorList>
    </citation>
    <scope>NUCLEOTIDE SEQUENCE [LARGE SCALE GENOMIC DNA]</scope>
    <source>
        <strain evidence="3 4">CBS 27337</strain>
    </source>
</reference>
<dbReference type="InterPro" id="IPR037992">
    <property type="entry name" value="TRAPPC6/Trs33"/>
</dbReference>
<dbReference type="PANTHER" id="PTHR12817:SF0">
    <property type="entry name" value="GEO08327P1"/>
    <property type="match status" value="1"/>
</dbReference>
<dbReference type="Gene3D" id="3.30.1380.20">
    <property type="entry name" value="Trafficking protein particle complex subunit 3"/>
    <property type="match status" value="1"/>
</dbReference>
<protein>
    <recommendedName>
        <fullName evidence="5">Trafficking protein particle complex subunit 6B</fullName>
    </recommendedName>
</protein>
<dbReference type="PANTHER" id="PTHR12817">
    <property type="entry name" value="TRAFFICKING PROTEIN PARTICLE COMPLEX SUBUNIT 6B"/>
    <property type="match status" value="1"/>
</dbReference>
<dbReference type="GO" id="GO:0005801">
    <property type="term" value="C:cis-Golgi network"/>
    <property type="evidence" value="ECO:0007669"/>
    <property type="project" value="TreeGrafter"/>
</dbReference>
<dbReference type="CDD" id="cd14944">
    <property type="entry name" value="TRAPPC6A_Trs33"/>
    <property type="match status" value="1"/>
</dbReference>
<evidence type="ECO:0008006" key="5">
    <source>
        <dbReference type="Google" id="ProtNLM"/>
    </source>
</evidence>
<evidence type="ECO:0000313" key="4">
    <source>
        <dbReference type="Proteomes" id="UP000054266"/>
    </source>
</evidence>
<dbReference type="GO" id="GO:0006888">
    <property type="term" value="P:endoplasmic reticulum to Golgi vesicle-mediated transport"/>
    <property type="evidence" value="ECO:0007669"/>
    <property type="project" value="TreeGrafter"/>
</dbReference>
<dbReference type="InterPro" id="IPR007194">
    <property type="entry name" value="TRAPP_component"/>
</dbReference>
<dbReference type="SUPFAM" id="SSF111126">
    <property type="entry name" value="Ligand-binding domain in the NO signalling and Golgi transport"/>
    <property type="match status" value="1"/>
</dbReference>
<accession>A0A0D2EA00</accession>
<dbReference type="Proteomes" id="UP000054266">
    <property type="component" value="Unassembled WGS sequence"/>
</dbReference>
<evidence type="ECO:0000256" key="2">
    <source>
        <dbReference type="SAM" id="MobiDB-lite"/>
    </source>
</evidence>
<dbReference type="GO" id="GO:0030008">
    <property type="term" value="C:TRAPP complex"/>
    <property type="evidence" value="ECO:0007669"/>
    <property type="project" value="TreeGrafter"/>
</dbReference>
<feature type="region of interest" description="Disordered" evidence="2">
    <location>
        <begin position="45"/>
        <end position="99"/>
    </location>
</feature>
<evidence type="ECO:0000313" key="3">
    <source>
        <dbReference type="EMBL" id="KIW71137.1"/>
    </source>
</evidence>
<dbReference type="EMBL" id="KN846957">
    <property type="protein sequence ID" value="KIW71137.1"/>
    <property type="molecule type" value="Genomic_DNA"/>
</dbReference>
<sequence length="276" mass="29128">MAAPSPPDVSFEPDARLVNISCFDLLLIELIPLAERMARAYEASLDRPVPPASSGRTSKRTSRGGGPPPTSTTTNTSMATTPTSAAGAGAGAGAPAITVTNPNATSTAVSAAPSTTPGPTLLASDGLPATPIFADSVYVRLERLGFRVGEGLSERFSRDRPRFQNYAGSGPGMTGFLCKDIWTVVWKKQVDNLKTNHRGVFVLTDAKFRPLMRMAMTTSAEAVQRAQPHLFFPCGIIRGVLSSLGIKATVQAETTDLPGAVFQIKTIQEPSKRVGV</sequence>
<dbReference type="InterPro" id="IPR024096">
    <property type="entry name" value="NO_sig/Golgi_transp_ligand-bd"/>
</dbReference>
<dbReference type="GO" id="GO:0005802">
    <property type="term" value="C:trans-Golgi network"/>
    <property type="evidence" value="ECO:0007669"/>
    <property type="project" value="TreeGrafter"/>
</dbReference>
<evidence type="ECO:0000256" key="1">
    <source>
        <dbReference type="ARBA" id="ARBA00006218"/>
    </source>
</evidence>
<dbReference type="AlphaFoldDB" id="A0A0D2EA00"/>
<name>A0A0D2EA00_9EURO</name>
<organism evidence="3 4">
    <name type="scientific">Phialophora macrospora</name>
    <dbReference type="NCBI Taxonomy" id="1851006"/>
    <lineage>
        <taxon>Eukaryota</taxon>
        <taxon>Fungi</taxon>
        <taxon>Dikarya</taxon>
        <taxon>Ascomycota</taxon>
        <taxon>Pezizomycotina</taxon>
        <taxon>Eurotiomycetes</taxon>
        <taxon>Chaetothyriomycetidae</taxon>
        <taxon>Chaetothyriales</taxon>
        <taxon>Herpotrichiellaceae</taxon>
        <taxon>Phialophora</taxon>
    </lineage>
</organism>
<gene>
    <name evidence="3" type="ORF">PV04_03339</name>
</gene>